<dbReference type="GO" id="GO:0051382">
    <property type="term" value="P:kinetochore assembly"/>
    <property type="evidence" value="ECO:0007669"/>
    <property type="project" value="InterPro"/>
</dbReference>
<evidence type="ECO:0000256" key="4">
    <source>
        <dbReference type="ARBA" id="ARBA00022838"/>
    </source>
</evidence>
<reference evidence="9" key="2">
    <citation type="submission" date="2023-06" db="EMBL/GenBank/DDBJ databases">
        <authorList>
            <consortium name="Lawrence Berkeley National Laboratory"/>
            <person name="Haridas S."/>
            <person name="Hensen N."/>
            <person name="Bonometti L."/>
            <person name="Westerberg I."/>
            <person name="Brannstrom I.O."/>
            <person name="Guillou S."/>
            <person name="Cros-Aarteil S."/>
            <person name="Calhoun S."/>
            <person name="Kuo A."/>
            <person name="Mondo S."/>
            <person name="Pangilinan J."/>
            <person name="Riley R."/>
            <person name="Labutti K."/>
            <person name="Andreopoulos B."/>
            <person name="Lipzen A."/>
            <person name="Chen C."/>
            <person name="Yanf M."/>
            <person name="Daum C."/>
            <person name="Ng V."/>
            <person name="Clum A."/>
            <person name="Steindorff A."/>
            <person name="Ohm R."/>
            <person name="Martin F."/>
            <person name="Silar P."/>
            <person name="Natvig D."/>
            <person name="Lalanne C."/>
            <person name="Gautier V."/>
            <person name="Ament-Velasquez S.L."/>
            <person name="Kruys A."/>
            <person name="Hutchinson M.I."/>
            <person name="Powell A.J."/>
            <person name="Barry K."/>
            <person name="Miller A.N."/>
            <person name="Grigoriev I.V."/>
            <person name="Debuchy R."/>
            <person name="Gladieux P."/>
            <person name="Thoren M.H."/>
            <person name="Johannesson H."/>
        </authorList>
    </citation>
    <scope>NUCLEOTIDE SEQUENCE</scope>
    <source>
        <strain evidence="9">CBS 958.72</strain>
    </source>
</reference>
<dbReference type="GO" id="GO:0007052">
    <property type="term" value="P:mitotic spindle organization"/>
    <property type="evidence" value="ECO:0007669"/>
    <property type="project" value="TreeGrafter"/>
</dbReference>
<protein>
    <submittedName>
        <fullName evidence="9">Centromere protein H (CENP-H)-domain-containing protein</fullName>
    </submittedName>
</protein>
<comment type="subcellular location">
    <subcellularLocation>
        <location evidence="2">Chromosome</location>
        <location evidence="2">Centromere</location>
        <location evidence="2">Kinetochore</location>
    </subcellularLocation>
    <subcellularLocation>
        <location evidence="1">Nucleus</location>
    </subcellularLocation>
</comment>
<dbReference type="GO" id="GO:0005634">
    <property type="term" value="C:nucleus"/>
    <property type="evidence" value="ECO:0007669"/>
    <property type="project" value="UniProtKB-SubCell"/>
</dbReference>
<keyword evidence="10" id="KW-1185">Reference proteome</keyword>
<evidence type="ECO:0000256" key="6">
    <source>
        <dbReference type="ARBA" id="ARBA00023328"/>
    </source>
</evidence>
<dbReference type="EMBL" id="JAULSN010000001">
    <property type="protein sequence ID" value="KAK3383918.1"/>
    <property type="molecule type" value="Genomic_DNA"/>
</dbReference>
<dbReference type="InterPro" id="IPR040034">
    <property type="entry name" value="CENP-H"/>
</dbReference>
<accession>A0AAE0TY55</accession>
<dbReference type="PANTHER" id="PTHR48122:SF1">
    <property type="entry name" value="CENTROMERE PROTEIN H"/>
    <property type="match status" value="1"/>
</dbReference>
<dbReference type="InterPro" id="IPR008426">
    <property type="entry name" value="CENP-H_C"/>
</dbReference>
<dbReference type="Proteomes" id="UP001287356">
    <property type="component" value="Unassembled WGS sequence"/>
</dbReference>
<keyword evidence="6" id="KW-0137">Centromere</keyword>
<comment type="caution">
    <text evidence="9">The sequence shown here is derived from an EMBL/GenBank/DDBJ whole genome shotgun (WGS) entry which is preliminary data.</text>
</comment>
<sequence length="221" mass="24705">MASSGLTSLPLSEAEETVLELYDKLQQLELELALFRFHKNGDPDQSSQLAEIDVEEAQLHLLESKAALALRNDVLESVVTIQPTLRAVHNAAHTSPIERSLSFRLQQRDRTSAISASQCLDLQEATDRLADLESLGFKASQRNVLMAAEILRLQNNTRDQEPAMNDSVHISFGTGRLENEMRASRQKWRVVKGTTSAIVTGSGIDWARDKQLRNMVLDLRN</sequence>
<evidence type="ECO:0000313" key="9">
    <source>
        <dbReference type="EMBL" id="KAK3383918.1"/>
    </source>
</evidence>
<keyword evidence="3" id="KW-0158">Chromosome</keyword>
<dbReference type="GO" id="GO:0043515">
    <property type="term" value="F:kinetochore binding"/>
    <property type="evidence" value="ECO:0007669"/>
    <property type="project" value="TreeGrafter"/>
</dbReference>
<evidence type="ECO:0000259" key="8">
    <source>
        <dbReference type="Pfam" id="PF05837"/>
    </source>
</evidence>
<feature type="domain" description="Centromere protein H C-terminal" evidence="8">
    <location>
        <begin position="17"/>
        <end position="219"/>
    </location>
</feature>
<dbReference type="PANTHER" id="PTHR48122">
    <property type="entry name" value="CENTROMERE PROTEIN H"/>
    <property type="match status" value="1"/>
</dbReference>
<comment type="similarity">
    <text evidence="7">Belongs to the CENP-H/MCM16 family.</text>
</comment>
<keyword evidence="4" id="KW-0995">Kinetochore</keyword>
<gene>
    <name evidence="9" type="ORF">B0T24DRAFT_606712</name>
</gene>
<dbReference type="GO" id="GO:0000776">
    <property type="term" value="C:kinetochore"/>
    <property type="evidence" value="ECO:0007669"/>
    <property type="project" value="UniProtKB-KW"/>
</dbReference>
<proteinExistence type="inferred from homology"/>
<evidence type="ECO:0000256" key="2">
    <source>
        <dbReference type="ARBA" id="ARBA00004629"/>
    </source>
</evidence>
<keyword evidence="5" id="KW-0539">Nucleus</keyword>
<evidence type="ECO:0000256" key="3">
    <source>
        <dbReference type="ARBA" id="ARBA00022454"/>
    </source>
</evidence>
<evidence type="ECO:0000256" key="5">
    <source>
        <dbReference type="ARBA" id="ARBA00023242"/>
    </source>
</evidence>
<reference evidence="9" key="1">
    <citation type="journal article" date="2023" name="Mol. Phylogenet. Evol.">
        <title>Genome-scale phylogeny and comparative genomics of the fungal order Sordariales.</title>
        <authorList>
            <person name="Hensen N."/>
            <person name="Bonometti L."/>
            <person name="Westerberg I."/>
            <person name="Brannstrom I.O."/>
            <person name="Guillou S."/>
            <person name="Cros-Aarteil S."/>
            <person name="Calhoun S."/>
            <person name="Haridas S."/>
            <person name="Kuo A."/>
            <person name="Mondo S."/>
            <person name="Pangilinan J."/>
            <person name="Riley R."/>
            <person name="LaButti K."/>
            <person name="Andreopoulos B."/>
            <person name="Lipzen A."/>
            <person name="Chen C."/>
            <person name="Yan M."/>
            <person name="Daum C."/>
            <person name="Ng V."/>
            <person name="Clum A."/>
            <person name="Steindorff A."/>
            <person name="Ohm R.A."/>
            <person name="Martin F."/>
            <person name="Silar P."/>
            <person name="Natvig D.O."/>
            <person name="Lalanne C."/>
            <person name="Gautier V."/>
            <person name="Ament-Velasquez S.L."/>
            <person name="Kruys A."/>
            <person name="Hutchinson M.I."/>
            <person name="Powell A.J."/>
            <person name="Barry K."/>
            <person name="Miller A.N."/>
            <person name="Grigoriev I.V."/>
            <person name="Debuchy R."/>
            <person name="Gladieux P."/>
            <person name="Hiltunen Thoren M."/>
            <person name="Johannesson H."/>
        </authorList>
    </citation>
    <scope>NUCLEOTIDE SEQUENCE</scope>
    <source>
        <strain evidence="9">CBS 958.72</strain>
    </source>
</reference>
<evidence type="ECO:0000256" key="1">
    <source>
        <dbReference type="ARBA" id="ARBA00004123"/>
    </source>
</evidence>
<dbReference type="Pfam" id="PF05837">
    <property type="entry name" value="CENP-H"/>
    <property type="match status" value="1"/>
</dbReference>
<evidence type="ECO:0000313" key="10">
    <source>
        <dbReference type="Proteomes" id="UP001287356"/>
    </source>
</evidence>
<evidence type="ECO:0000256" key="7">
    <source>
        <dbReference type="ARBA" id="ARBA00025735"/>
    </source>
</evidence>
<dbReference type="GO" id="GO:0007059">
    <property type="term" value="P:chromosome segregation"/>
    <property type="evidence" value="ECO:0007669"/>
    <property type="project" value="TreeGrafter"/>
</dbReference>
<organism evidence="9 10">
    <name type="scientific">Lasiosphaeria ovina</name>
    <dbReference type="NCBI Taxonomy" id="92902"/>
    <lineage>
        <taxon>Eukaryota</taxon>
        <taxon>Fungi</taxon>
        <taxon>Dikarya</taxon>
        <taxon>Ascomycota</taxon>
        <taxon>Pezizomycotina</taxon>
        <taxon>Sordariomycetes</taxon>
        <taxon>Sordariomycetidae</taxon>
        <taxon>Sordariales</taxon>
        <taxon>Lasiosphaeriaceae</taxon>
        <taxon>Lasiosphaeria</taxon>
    </lineage>
</organism>
<name>A0AAE0TY55_9PEZI</name>
<dbReference type="AlphaFoldDB" id="A0AAE0TY55"/>